<sequence length="132" mass="13978">MLLFFNVYFMLPIWLLAAILSAVFADGPQPTGLALIPIFAVLELTRIYLGYAGNLLEKVPELAGFILATTFPQLPIAAFFAATGLGLAATVASVVYLMAFLIPEAVAGVLAAKGLVRAQSARFFLKAEGEGQ</sequence>
<evidence type="ECO:0000256" key="6">
    <source>
        <dbReference type="SAM" id="SignalP"/>
    </source>
</evidence>
<protein>
    <submittedName>
        <fullName evidence="7">Transmembrane protein 17</fullName>
    </submittedName>
</protein>
<proteinExistence type="predicted"/>
<dbReference type="GO" id="GO:1905515">
    <property type="term" value="P:non-motile cilium assembly"/>
    <property type="evidence" value="ECO:0007669"/>
    <property type="project" value="TreeGrafter"/>
</dbReference>
<feature type="chain" id="PRO_5042256945" evidence="6">
    <location>
        <begin position="26"/>
        <end position="132"/>
    </location>
</feature>
<evidence type="ECO:0000256" key="5">
    <source>
        <dbReference type="SAM" id="Phobius"/>
    </source>
</evidence>
<keyword evidence="6" id="KW-0732">Signal</keyword>
<evidence type="ECO:0000313" key="7">
    <source>
        <dbReference type="EMBL" id="KAJ3181271.1"/>
    </source>
</evidence>
<dbReference type="AlphaFoldDB" id="A0AAD5TQ03"/>
<evidence type="ECO:0000256" key="4">
    <source>
        <dbReference type="ARBA" id="ARBA00023136"/>
    </source>
</evidence>
<evidence type="ECO:0000256" key="3">
    <source>
        <dbReference type="ARBA" id="ARBA00022989"/>
    </source>
</evidence>
<feature type="transmembrane region" description="Helical" evidence="5">
    <location>
        <begin position="94"/>
        <end position="116"/>
    </location>
</feature>
<feature type="transmembrane region" description="Helical" evidence="5">
    <location>
        <begin position="65"/>
        <end position="88"/>
    </location>
</feature>
<organism evidence="7 8">
    <name type="scientific">Geranomyces variabilis</name>
    <dbReference type="NCBI Taxonomy" id="109894"/>
    <lineage>
        <taxon>Eukaryota</taxon>
        <taxon>Fungi</taxon>
        <taxon>Fungi incertae sedis</taxon>
        <taxon>Chytridiomycota</taxon>
        <taxon>Chytridiomycota incertae sedis</taxon>
        <taxon>Chytridiomycetes</taxon>
        <taxon>Spizellomycetales</taxon>
        <taxon>Powellomycetaceae</taxon>
        <taxon>Geranomyces</taxon>
    </lineage>
</organism>
<evidence type="ECO:0000256" key="1">
    <source>
        <dbReference type="ARBA" id="ARBA00004141"/>
    </source>
</evidence>
<feature type="signal peptide" evidence="6">
    <location>
        <begin position="1"/>
        <end position="25"/>
    </location>
</feature>
<dbReference type="EMBL" id="JADGJQ010000013">
    <property type="protein sequence ID" value="KAJ3181271.1"/>
    <property type="molecule type" value="Genomic_DNA"/>
</dbReference>
<evidence type="ECO:0000313" key="8">
    <source>
        <dbReference type="Proteomes" id="UP001212152"/>
    </source>
</evidence>
<keyword evidence="3 5" id="KW-1133">Transmembrane helix</keyword>
<dbReference type="PANTHER" id="PTHR13531:SF6">
    <property type="entry name" value="TMEM (HUMAN TRANSMEMBRANE PROTEIN) HOMOLOG"/>
    <property type="match status" value="1"/>
</dbReference>
<reference evidence="7" key="1">
    <citation type="submission" date="2020-05" db="EMBL/GenBank/DDBJ databases">
        <title>Phylogenomic resolution of chytrid fungi.</title>
        <authorList>
            <person name="Stajich J.E."/>
            <person name="Amses K."/>
            <person name="Simmons R."/>
            <person name="Seto K."/>
            <person name="Myers J."/>
            <person name="Bonds A."/>
            <person name="Quandt C.A."/>
            <person name="Barry K."/>
            <person name="Liu P."/>
            <person name="Grigoriev I."/>
            <person name="Longcore J.E."/>
            <person name="James T.Y."/>
        </authorList>
    </citation>
    <scope>NUCLEOTIDE SEQUENCE</scope>
    <source>
        <strain evidence="7">JEL0379</strain>
    </source>
</reference>
<comment type="caution">
    <text evidence="7">The sequence shown here is derived from an EMBL/GenBank/DDBJ whole genome shotgun (WGS) entry which is preliminary data.</text>
</comment>
<dbReference type="InterPro" id="IPR019184">
    <property type="entry name" value="Uncharacterised_TM-17"/>
</dbReference>
<dbReference type="GO" id="GO:0016020">
    <property type="term" value="C:membrane"/>
    <property type="evidence" value="ECO:0007669"/>
    <property type="project" value="UniProtKB-SubCell"/>
</dbReference>
<gene>
    <name evidence="7" type="primary">TMEM17</name>
    <name evidence="7" type="ORF">HDU87_001402</name>
</gene>
<keyword evidence="4 5" id="KW-0472">Membrane</keyword>
<keyword evidence="2 5" id="KW-0812">Transmembrane</keyword>
<keyword evidence="8" id="KW-1185">Reference proteome</keyword>
<dbReference type="Pfam" id="PF09799">
    <property type="entry name" value="Transmemb_17"/>
    <property type="match status" value="1"/>
</dbReference>
<comment type="subcellular location">
    <subcellularLocation>
        <location evidence="1">Membrane</location>
        <topology evidence="1">Multi-pass membrane protein</topology>
    </subcellularLocation>
</comment>
<feature type="transmembrane region" description="Helical" evidence="5">
    <location>
        <begin position="35"/>
        <end position="53"/>
    </location>
</feature>
<accession>A0AAD5TQ03</accession>
<evidence type="ECO:0000256" key="2">
    <source>
        <dbReference type="ARBA" id="ARBA00022692"/>
    </source>
</evidence>
<name>A0AAD5TQ03_9FUNG</name>
<dbReference type="GO" id="GO:0035869">
    <property type="term" value="C:ciliary transition zone"/>
    <property type="evidence" value="ECO:0007669"/>
    <property type="project" value="TreeGrafter"/>
</dbReference>
<dbReference type="Proteomes" id="UP001212152">
    <property type="component" value="Unassembled WGS sequence"/>
</dbReference>
<dbReference type="PANTHER" id="PTHR13531">
    <property type="entry name" value="GEO07735P1-RELATED-RELATED"/>
    <property type="match status" value="1"/>
</dbReference>